<dbReference type="PANTHER" id="PTHR21717:SF70">
    <property type="entry name" value="TELOMERE REPEAT-BINDING PROTEIN 2-RELATED"/>
    <property type="match status" value="1"/>
</dbReference>
<evidence type="ECO:0000313" key="2">
    <source>
        <dbReference type="EMBL" id="KFK23363.1"/>
    </source>
</evidence>
<dbReference type="PANTHER" id="PTHR21717">
    <property type="entry name" value="TELOMERIC REPEAT BINDING PROTEIN"/>
    <property type="match status" value="1"/>
</dbReference>
<feature type="region of interest" description="Disordered" evidence="1">
    <location>
        <begin position="46"/>
        <end position="104"/>
    </location>
</feature>
<accession>A0A087G0G1</accession>
<dbReference type="InterPro" id="IPR031105">
    <property type="entry name" value="TRP_plant"/>
</dbReference>
<dbReference type="Gramene" id="KFK23363">
    <property type="protein sequence ID" value="KFK23363"/>
    <property type="gene ID" value="AALP_AAs45943U000100"/>
</dbReference>
<name>A0A087G0G1_ARAAL</name>
<dbReference type="Proteomes" id="UP000029120">
    <property type="component" value="Unassembled WGS sequence"/>
</dbReference>
<dbReference type="OrthoDB" id="2020981at2759"/>
<reference evidence="3" key="1">
    <citation type="journal article" date="2015" name="Nat. Plants">
        <title>Genome expansion of Arabis alpina linked with retrotransposition and reduced symmetric DNA methylation.</title>
        <authorList>
            <person name="Willing E.M."/>
            <person name="Rawat V."/>
            <person name="Mandakova T."/>
            <person name="Maumus F."/>
            <person name="James G.V."/>
            <person name="Nordstroem K.J."/>
            <person name="Becker C."/>
            <person name="Warthmann N."/>
            <person name="Chica C."/>
            <person name="Szarzynska B."/>
            <person name="Zytnicki M."/>
            <person name="Albani M.C."/>
            <person name="Kiefer C."/>
            <person name="Bergonzi S."/>
            <person name="Castaings L."/>
            <person name="Mateos J.L."/>
            <person name="Berns M.C."/>
            <person name="Bujdoso N."/>
            <person name="Piofczyk T."/>
            <person name="de Lorenzo L."/>
            <person name="Barrero-Sicilia C."/>
            <person name="Mateos I."/>
            <person name="Piednoel M."/>
            <person name="Hagmann J."/>
            <person name="Chen-Min-Tao R."/>
            <person name="Iglesias-Fernandez R."/>
            <person name="Schuster S.C."/>
            <person name="Alonso-Blanco C."/>
            <person name="Roudier F."/>
            <person name="Carbonero P."/>
            <person name="Paz-Ares J."/>
            <person name="Davis S.J."/>
            <person name="Pecinka A."/>
            <person name="Quesneville H."/>
            <person name="Colot V."/>
            <person name="Lysak M.A."/>
            <person name="Weigel D."/>
            <person name="Coupland G."/>
            <person name="Schneeberger K."/>
        </authorList>
    </citation>
    <scope>NUCLEOTIDE SEQUENCE [LARGE SCALE GENOMIC DNA]</scope>
    <source>
        <strain evidence="3">cv. Pajares</strain>
    </source>
</reference>
<dbReference type="AlphaFoldDB" id="A0A087G0G1"/>
<evidence type="ECO:0000313" key="3">
    <source>
        <dbReference type="Proteomes" id="UP000029120"/>
    </source>
</evidence>
<gene>
    <name evidence="2" type="ORF">AALP_AAs45943U000100</name>
</gene>
<protein>
    <submittedName>
        <fullName evidence="2">Uncharacterized protein</fullName>
    </submittedName>
</protein>
<evidence type="ECO:0000256" key="1">
    <source>
        <dbReference type="SAM" id="MobiDB-lite"/>
    </source>
</evidence>
<organism evidence="2 3">
    <name type="scientific">Arabis alpina</name>
    <name type="common">Alpine rock-cress</name>
    <dbReference type="NCBI Taxonomy" id="50452"/>
    <lineage>
        <taxon>Eukaryota</taxon>
        <taxon>Viridiplantae</taxon>
        <taxon>Streptophyta</taxon>
        <taxon>Embryophyta</taxon>
        <taxon>Tracheophyta</taxon>
        <taxon>Spermatophyta</taxon>
        <taxon>Magnoliopsida</taxon>
        <taxon>eudicotyledons</taxon>
        <taxon>Gunneridae</taxon>
        <taxon>Pentapetalae</taxon>
        <taxon>rosids</taxon>
        <taxon>malvids</taxon>
        <taxon>Brassicales</taxon>
        <taxon>Brassicaceae</taxon>
        <taxon>Arabideae</taxon>
        <taxon>Arabis</taxon>
    </lineage>
</organism>
<keyword evidence="3" id="KW-1185">Reference proteome</keyword>
<dbReference type="EMBL" id="KL979702">
    <property type="protein sequence ID" value="KFK23363.1"/>
    <property type="molecule type" value="Genomic_DNA"/>
</dbReference>
<sequence length="104" mass="11235">MDYGFNGYEVPRAARSPRSAFKKKSENNQISSFDLLAAVAGKLLLEGGGNSSSSSNNASETKIDYRSETNHKKPMFGGMNSEGKLSRSVVSKDEHHVGSGLFHP</sequence>
<feature type="compositionally biased region" description="Basic and acidic residues" evidence="1">
    <location>
        <begin position="61"/>
        <end position="71"/>
    </location>
</feature>
<proteinExistence type="predicted"/>